<comment type="similarity">
    <text evidence="1">Belongs to the P-Pant transferase superfamily. Gsp/Sfp/HetI/AcpT family.</text>
</comment>
<dbReference type="PANTHER" id="PTHR12215">
    <property type="entry name" value="PHOSPHOPANTETHEINE TRANSFERASE"/>
    <property type="match status" value="1"/>
</dbReference>
<dbReference type="InterPro" id="IPR037143">
    <property type="entry name" value="4-PPantetheinyl_Trfase_dom_sf"/>
</dbReference>
<dbReference type="Pfam" id="PF01648">
    <property type="entry name" value="ACPS"/>
    <property type="match status" value="1"/>
</dbReference>
<proteinExistence type="inferred from homology"/>
<dbReference type="Pfam" id="PF22624">
    <property type="entry name" value="AASDHPPT_N"/>
    <property type="match status" value="1"/>
</dbReference>
<dbReference type="InterPro" id="IPR050559">
    <property type="entry name" value="P-Pant_transferase_sf"/>
</dbReference>
<dbReference type="GO" id="GO:0016740">
    <property type="term" value="F:transferase activity"/>
    <property type="evidence" value="ECO:0007669"/>
    <property type="project" value="UniProtKB-KW"/>
</dbReference>
<reference evidence="5 6" key="1">
    <citation type="submission" date="2024-06" db="EMBL/GenBank/DDBJ databases">
        <title>The Natural Products Discovery Center: Release of the First 8490 Sequenced Strains for Exploring Actinobacteria Biosynthetic Diversity.</title>
        <authorList>
            <person name="Kalkreuter E."/>
            <person name="Kautsar S.A."/>
            <person name="Yang D."/>
            <person name="Bader C.D."/>
            <person name="Teijaro C.N."/>
            <person name="Fluegel L."/>
            <person name="Davis C.M."/>
            <person name="Simpson J.R."/>
            <person name="Lauterbach L."/>
            <person name="Steele A.D."/>
            <person name="Gui C."/>
            <person name="Meng S."/>
            <person name="Li G."/>
            <person name="Viehrig K."/>
            <person name="Ye F."/>
            <person name="Su P."/>
            <person name="Kiefer A.F."/>
            <person name="Nichols A."/>
            <person name="Cepeda A.J."/>
            <person name="Yan W."/>
            <person name="Fan B."/>
            <person name="Jiang Y."/>
            <person name="Adhikari A."/>
            <person name="Zheng C.-J."/>
            <person name="Schuster L."/>
            <person name="Cowan T.M."/>
            <person name="Smanski M.J."/>
            <person name="Chevrette M.G."/>
            <person name="De Carvalho L.P.S."/>
            <person name="Shen B."/>
        </authorList>
    </citation>
    <scope>NUCLEOTIDE SEQUENCE [LARGE SCALE GENOMIC DNA]</scope>
    <source>
        <strain evidence="5 6">NPDC020594</strain>
    </source>
</reference>
<dbReference type="InterPro" id="IPR008278">
    <property type="entry name" value="4-PPantetheinyl_Trfase_dom"/>
</dbReference>
<evidence type="ECO:0000256" key="2">
    <source>
        <dbReference type="ARBA" id="ARBA00022679"/>
    </source>
</evidence>
<dbReference type="EMBL" id="JBFAEG010000047">
    <property type="protein sequence ID" value="MEU5713224.1"/>
    <property type="molecule type" value="Genomic_DNA"/>
</dbReference>
<feature type="domain" description="4'-phosphopantetheinyl transferase N-terminal" evidence="4">
    <location>
        <begin position="36"/>
        <end position="121"/>
    </location>
</feature>
<dbReference type="Proteomes" id="UP001551011">
    <property type="component" value="Unassembled WGS sequence"/>
</dbReference>
<dbReference type="SUPFAM" id="SSF56214">
    <property type="entry name" value="4'-phosphopantetheinyl transferase"/>
    <property type="match status" value="2"/>
</dbReference>
<evidence type="ECO:0000313" key="5">
    <source>
        <dbReference type="EMBL" id="MEU5713224.1"/>
    </source>
</evidence>
<evidence type="ECO:0000256" key="1">
    <source>
        <dbReference type="ARBA" id="ARBA00010990"/>
    </source>
</evidence>
<comment type="caution">
    <text evidence="5">The sequence shown here is derived from an EMBL/GenBank/DDBJ whole genome shotgun (WGS) entry which is preliminary data.</text>
</comment>
<dbReference type="RefSeq" id="WP_053212754.1">
    <property type="nucleotide sequence ID" value="NZ_JBEXDP010000048.1"/>
</dbReference>
<keyword evidence="6" id="KW-1185">Reference proteome</keyword>
<feature type="domain" description="4'-phosphopantetheinyl transferase" evidence="3">
    <location>
        <begin position="126"/>
        <end position="211"/>
    </location>
</feature>
<organism evidence="5 6">
    <name type="scientific">Streptomyces flaveolus</name>
    <dbReference type="NCBI Taxonomy" id="67297"/>
    <lineage>
        <taxon>Bacteria</taxon>
        <taxon>Bacillati</taxon>
        <taxon>Actinomycetota</taxon>
        <taxon>Actinomycetes</taxon>
        <taxon>Kitasatosporales</taxon>
        <taxon>Streptomycetaceae</taxon>
        <taxon>Streptomyces</taxon>
    </lineage>
</organism>
<sequence length="259" mass="27320">MTSLTLNPTVPPASRAPTVTCDVWLSSRLTSPEQHFGLLDEAERARSAEFLVEQDLALFVTGRVLARAALGSLAGIPAGEVALRTRCPGCGGPHGKPRPAGAVAEWELSISHSGDLVAVAVTRGHPLGVDVERSVPPAEPGIPVEYELVLTPAERAAVEALPVERRAAACLTLWTRKEAVLKATGEGLNTPMDSFTVSPAHRPPAVTVWHDDRPGPRPGIAMADLPRVDGCVGALAVLDAEDVVVRIRSGAEVLAERMR</sequence>
<evidence type="ECO:0000313" key="6">
    <source>
        <dbReference type="Proteomes" id="UP001551011"/>
    </source>
</evidence>
<dbReference type="Gene3D" id="3.90.470.20">
    <property type="entry name" value="4'-phosphopantetheinyl transferase domain"/>
    <property type="match status" value="2"/>
</dbReference>
<dbReference type="PANTHER" id="PTHR12215:SF10">
    <property type="entry name" value="L-AMINOADIPATE-SEMIALDEHYDE DEHYDROGENASE-PHOSPHOPANTETHEINYL TRANSFERASE"/>
    <property type="match status" value="1"/>
</dbReference>
<keyword evidence="2 5" id="KW-0808">Transferase</keyword>
<evidence type="ECO:0000259" key="3">
    <source>
        <dbReference type="Pfam" id="PF01648"/>
    </source>
</evidence>
<evidence type="ECO:0000259" key="4">
    <source>
        <dbReference type="Pfam" id="PF22624"/>
    </source>
</evidence>
<protein>
    <submittedName>
        <fullName evidence="5">4'-phosphopantetheinyl transferase superfamily protein</fullName>
    </submittedName>
</protein>
<gene>
    <name evidence="5" type="ORF">AB0H04_41515</name>
</gene>
<dbReference type="InterPro" id="IPR055066">
    <property type="entry name" value="AASDHPPT_N"/>
</dbReference>
<accession>A0ABV3AMM8</accession>
<name>A0ABV3AMM8_9ACTN</name>